<keyword evidence="3" id="KW-0862">Zinc</keyword>
<evidence type="ECO:0000256" key="3">
    <source>
        <dbReference type="ARBA" id="ARBA00022833"/>
    </source>
</evidence>
<evidence type="ECO:0000259" key="5">
    <source>
        <dbReference type="PROSITE" id="PS50966"/>
    </source>
</evidence>
<dbReference type="Pfam" id="PF04434">
    <property type="entry name" value="SWIM"/>
    <property type="match status" value="1"/>
</dbReference>
<name>A0AAU9MNG2_9ASTR</name>
<dbReference type="PANTHER" id="PTHR31973:SF189">
    <property type="entry name" value="TRANSPOSASE, MUDR, PLANT, MULE TRANSPOSASE DOMAIN PROTEIN-RELATED"/>
    <property type="match status" value="1"/>
</dbReference>
<dbReference type="AlphaFoldDB" id="A0AAU9MNG2"/>
<keyword evidence="7" id="KW-1185">Reference proteome</keyword>
<evidence type="ECO:0000256" key="4">
    <source>
        <dbReference type="PROSITE-ProRule" id="PRU00325"/>
    </source>
</evidence>
<dbReference type="EMBL" id="CAKMRJ010002223">
    <property type="protein sequence ID" value="CAH1427835.1"/>
    <property type="molecule type" value="Genomic_DNA"/>
</dbReference>
<evidence type="ECO:0000256" key="2">
    <source>
        <dbReference type="ARBA" id="ARBA00022771"/>
    </source>
</evidence>
<evidence type="ECO:0000313" key="6">
    <source>
        <dbReference type="EMBL" id="CAH1427835.1"/>
    </source>
</evidence>
<accession>A0AAU9MNG2</accession>
<proteinExistence type="predicted"/>
<dbReference type="Proteomes" id="UP001157418">
    <property type="component" value="Unassembled WGS sequence"/>
</dbReference>
<dbReference type="GO" id="GO:0008270">
    <property type="term" value="F:zinc ion binding"/>
    <property type="evidence" value="ECO:0007669"/>
    <property type="project" value="UniProtKB-KW"/>
</dbReference>
<dbReference type="InterPro" id="IPR006564">
    <property type="entry name" value="Znf_PMZ"/>
</dbReference>
<protein>
    <recommendedName>
        <fullName evidence="5">SWIM-type domain-containing protein</fullName>
    </recommendedName>
</protein>
<dbReference type="SMART" id="SM00575">
    <property type="entry name" value="ZnF_PMZ"/>
    <property type="match status" value="1"/>
</dbReference>
<sequence length="290" mass="32847">MVTMKLTGQGWNRYSVCPNIRTKLNILQNEQRHWQVVSCGSMKFETRNMDESYIVDVTKKECSCRLWQLNGYVCVHSVATLAFLNVTPDGPYVDPLYLAAFFHNTYKKSISGMNGMNMWPSTTFTPPFPPLRRRMPGRPKVKRIRDASEMSRKYTVSKAGKKVSCGICKEKGHKKTTCTQVPRPPKTNVTKKQKIMQTQESVNMQGGGEDVVMGDALKPQTDEVMRVNESEQVVRVNEAEELVRVNQVVRKVNTTGQPSKRKKSERILKLKLAKRVEGEGSSVGSPMELD</sequence>
<feature type="domain" description="SWIM-type" evidence="5">
    <location>
        <begin position="53"/>
        <end position="85"/>
    </location>
</feature>
<evidence type="ECO:0000313" key="7">
    <source>
        <dbReference type="Proteomes" id="UP001157418"/>
    </source>
</evidence>
<organism evidence="6 7">
    <name type="scientific">Lactuca virosa</name>
    <dbReference type="NCBI Taxonomy" id="75947"/>
    <lineage>
        <taxon>Eukaryota</taxon>
        <taxon>Viridiplantae</taxon>
        <taxon>Streptophyta</taxon>
        <taxon>Embryophyta</taxon>
        <taxon>Tracheophyta</taxon>
        <taxon>Spermatophyta</taxon>
        <taxon>Magnoliopsida</taxon>
        <taxon>eudicotyledons</taxon>
        <taxon>Gunneridae</taxon>
        <taxon>Pentapetalae</taxon>
        <taxon>asterids</taxon>
        <taxon>campanulids</taxon>
        <taxon>Asterales</taxon>
        <taxon>Asteraceae</taxon>
        <taxon>Cichorioideae</taxon>
        <taxon>Cichorieae</taxon>
        <taxon>Lactucinae</taxon>
        <taxon>Lactuca</taxon>
    </lineage>
</organism>
<dbReference type="PROSITE" id="PS50966">
    <property type="entry name" value="ZF_SWIM"/>
    <property type="match status" value="1"/>
</dbReference>
<keyword evidence="2 4" id="KW-0863">Zinc-finger</keyword>
<gene>
    <name evidence="6" type="ORF">LVIROSA_LOCUS14812</name>
</gene>
<keyword evidence="1" id="KW-0479">Metal-binding</keyword>
<dbReference type="InterPro" id="IPR007527">
    <property type="entry name" value="Znf_SWIM"/>
</dbReference>
<evidence type="ECO:0000256" key="1">
    <source>
        <dbReference type="ARBA" id="ARBA00022723"/>
    </source>
</evidence>
<dbReference type="PANTHER" id="PTHR31973">
    <property type="entry name" value="POLYPROTEIN, PUTATIVE-RELATED"/>
    <property type="match status" value="1"/>
</dbReference>
<reference evidence="6 7" key="1">
    <citation type="submission" date="2022-01" db="EMBL/GenBank/DDBJ databases">
        <authorList>
            <person name="Xiong W."/>
            <person name="Schranz E."/>
        </authorList>
    </citation>
    <scope>NUCLEOTIDE SEQUENCE [LARGE SCALE GENOMIC DNA]</scope>
</reference>
<comment type="caution">
    <text evidence="6">The sequence shown here is derived from an EMBL/GenBank/DDBJ whole genome shotgun (WGS) entry which is preliminary data.</text>
</comment>